<evidence type="ECO:0000313" key="3">
    <source>
        <dbReference type="Proteomes" id="UP000325440"/>
    </source>
</evidence>
<evidence type="ECO:0000256" key="1">
    <source>
        <dbReference type="SAM" id="Phobius"/>
    </source>
</evidence>
<evidence type="ECO:0000313" key="2">
    <source>
        <dbReference type="EMBL" id="VVC37788.1"/>
    </source>
</evidence>
<dbReference type="EMBL" id="CABPRJ010001455">
    <property type="protein sequence ID" value="VVC37788.1"/>
    <property type="molecule type" value="Genomic_DNA"/>
</dbReference>
<keyword evidence="3" id="KW-1185">Reference proteome</keyword>
<protein>
    <recommendedName>
        <fullName evidence="4">HAT C-terminal dimerisation domain-containing protein</fullName>
    </recommendedName>
</protein>
<proteinExistence type="predicted"/>
<name>A0A5E4N3X1_9HEMI</name>
<dbReference type="OrthoDB" id="6625568at2759"/>
<gene>
    <name evidence="2" type="ORF">CINCED_3A003536</name>
</gene>
<organism evidence="2 3">
    <name type="scientific">Cinara cedri</name>
    <dbReference type="NCBI Taxonomy" id="506608"/>
    <lineage>
        <taxon>Eukaryota</taxon>
        <taxon>Metazoa</taxon>
        <taxon>Ecdysozoa</taxon>
        <taxon>Arthropoda</taxon>
        <taxon>Hexapoda</taxon>
        <taxon>Insecta</taxon>
        <taxon>Pterygota</taxon>
        <taxon>Neoptera</taxon>
        <taxon>Paraneoptera</taxon>
        <taxon>Hemiptera</taxon>
        <taxon>Sternorrhyncha</taxon>
        <taxon>Aphidomorpha</taxon>
        <taxon>Aphidoidea</taxon>
        <taxon>Aphididae</taxon>
        <taxon>Lachninae</taxon>
        <taxon>Cinara</taxon>
    </lineage>
</organism>
<keyword evidence="1" id="KW-1133">Transmembrane helix</keyword>
<feature type="transmembrane region" description="Helical" evidence="1">
    <location>
        <begin position="18"/>
        <end position="36"/>
    </location>
</feature>
<reference evidence="2 3" key="1">
    <citation type="submission" date="2019-08" db="EMBL/GenBank/DDBJ databases">
        <authorList>
            <person name="Alioto T."/>
            <person name="Alioto T."/>
            <person name="Gomez Garrido J."/>
        </authorList>
    </citation>
    <scope>NUCLEOTIDE SEQUENCE [LARGE SCALE GENOMIC DNA]</scope>
</reference>
<dbReference type="Proteomes" id="UP000325440">
    <property type="component" value="Unassembled WGS sequence"/>
</dbReference>
<evidence type="ECO:0008006" key="4">
    <source>
        <dbReference type="Google" id="ProtNLM"/>
    </source>
</evidence>
<accession>A0A5E4N3X1</accession>
<sequence length="166" mass="18893">MDACGRARQEALAPSLEINISIIYLANILGVCFAFASSTKIPPMGAYVDVSRLHVKIEKCSELNTEEISETVNTFAKEWPNDIKGSTDDFIAEMTMWRRHCLNMLKDKWLKIFIDTLNNCDSVLYQSIHRFLQISTTLPVSMATNERSFSCLRKLKTYLSNKTGEE</sequence>
<keyword evidence="1" id="KW-0472">Membrane</keyword>
<keyword evidence="1" id="KW-0812">Transmembrane</keyword>
<dbReference type="AlphaFoldDB" id="A0A5E4N3X1"/>